<evidence type="ECO:0000313" key="1">
    <source>
        <dbReference type="EMBL" id="AES96759.1"/>
    </source>
</evidence>
<sequence length="72" mass="8117">MAKTSYNFGRREYYDKTKIKMQIRLAKVTNTALLPWIKCGSSSKYALASSLKLYGTPRFDFASGSPKESSNL</sequence>
<evidence type="ECO:0000313" key="2">
    <source>
        <dbReference type="EnsemblPlants" id="AES96759"/>
    </source>
</evidence>
<dbReference type="PaxDb" id="3880-AES96759"/>
<dbReference type="EMBL" id="CM001221">
    <property type="protein sequence ID" value="AES96759.1"/>
    <property type="molecule type" value="Genomic_DNA"/>
</dbReference>
<proteinExistence type="predicted"/>
<keyword evidence="3" id="KW-1185">Reference proteome</keyword>
<reference evidence="2" key="3">
    <citation type="submission" date="2015-04" db="UniProtKB">
        <authorList>
            <consortium name="EnsemblPlants"/>
        </authorList>
    </citation>
    <scope>IDENTIFICATION</scope>
    <source>
        <strain evidence="2">cv. Jemalong A17</strain>
    </source>
</reference>
<protein>
    <submittedName>
        <fullName evidence="1 2">Uncharacterized protein</fullName>
    </submittedName>
</protein>
<name>G7KFB3_MEDTR</name>
<gene>
    <name evidence="1" type="ordered locus">MTR_5g041090</name>
</gene>
<dbReference type="EnsemblPlants" id="AES96759">
    <property type="protein sequence ID" value="AES96759"/>
    <property type="gene ID" value="MTR_5g041090"/>
</dbReference>
<accession>G7KFB3</accession>
<evidence type="ECO:0000313" key="3">
    <source>
        <dbReference type="Proteomes" id="UP000002051"/>
    </source>
</evidence>
<dbReference type="AlphaFoldDB" id="G7KFB3"/>
<dbReference type="Proteomes" id="UP000002051">
    <property type="component" value="Chromosome 5"/>
</dbReference>
<dbReference type="HOGENOM" id="CLU_2726006_0_0_1"/>
<reference evidence="1 3" key="1">
    <citation type="journal article" date="2011" name="Nature">
        <title>The Medicago genome provides insight into the evolution of rhizobial symbioses.</title>
        <authorList>
            <person name="Young N.D."/>
            <person name="Debelle F."/>
            <person name="Oldroyd G.E."/>
            <person name="Geurts R."/>
            <person name="Cannon S.B."/>
            <person name="Udvardi M.K."/>
            <person name="Benedito V.A."/>
            <person name="Mayer K.F."/>
            <person name="Gouzy J."/>
            <person name="Schoof H."/>
            <person name="Van de Peer Y."/>
            <person name="Proost S."/>
            <person name="Cook D.R."/>
            <person name="Meyers B.C."/>
            <person name="Spannagl M."/>
            <person name="Cheung F."/>
            <person name="De Mita S."/>
            <person name="Krishnakumar V."/>
            <person name="Gundlach H."/>
            <person name="Zhou S."/>
            <person name="Mudge J."/>
            <person name="Bharti A.K."/>
            <person name="Murray J.D."/>
            <person name="Naoumkina M.A."/>
            <person name="Rosen B."/>
            <person name="Silverstein K.A."/>
            <person name="Tang H."/>
            <person name="Rombauts S."/>
            <person name="Zhao P.X."/>
            <person name="Zhou P."/>
            <person name="Barbe V."/>
            <person name="Bardou P."/>
            <person name="Bechner M."/>
            <person name="Bellec A."/>
            <person name="Berger A."/>
            <person name="Berges H."/>
            <person name="Bidwell S."/>
            <person name="Bisseling T."/>
            <person name="Choisne N."/>
            <person name="Couloux A."/>
            <person name="Denny R."/>
            <person name="Deshpande S."/>
            <person name="Dai X."/>
            <person name="Doyle J.J."/>
            <person name="Dudez A.M."/>
            <person name="Farmer A.D."/>
            <person name="Fouteau S."/>
            <person name="Franken C."/>
            <person name="Gibelin C."/>
            <person name="Gish J."/>
            <person name="Goldstein S."/>
            <person name="Gonzalez A.J."/>
            <person name="Green P.J."/>
            <person name="Hallab A."/>
            <person name="Hartog M."/>
            <person name="Hua A."/>
            <person name="Humphray S.J."/>
            <person name="Jeong D.H."/>
            <person name="Jing Y."/>
            <person name="Jocker A."/>
            <person name="Kenton S.M."/>
            <person name="Kim D.J."/>
            <person name="Klee K."/>
            <person name="Lai H."/>
            <person name="Lang C."/>
            <person name="Lin S."/>
            <person name="Macmil S.L."/>
            <person name="Magdelenat G."/>
            <person name="Matthews L."/>
            <person name="McCorrison J."/>
            <person name="Monaghan E.L."/>
            <person name="Mun J.H."/>
            <person name="Najar F.Z."/>
            <person name="Nicholson C."/>
            <person name="Noirot C."/>
            <person name="O'Bleness M."/>
            <person name="Paule C.R."/>
            <person name="Poulain J."/>
            <person name="Prion F."/>
            <person name="Qin B."/>
            <person name="Qu C."/>
            <person name="Retzel E.F."/>
            <person name="Riddle C."/>
            <person name="Sallet E."/>
            <person name="Samain S."/>
            <person name="Samson N."/>
            <person name="Sanders I."/>
            <person name="Saurat O."/>
            <person name="Scarpelli C."/>
            <person name="Schiex T."/>
            <person name="Segurens B."/>
            <person name="Severin A.J."/>
            <person name="Sherrier D.J."/>
            <person name="Shi R."/>
            <person name="Sims S."/>
            <person name="Singer S.R."/>
            <person name="Sinharoy S."/>
            <person name="Sterck L."/>
            <person name="Viollet A."/>
            <person name="Wang B.B."/>
            <person name="Wang K."/>
            <person name="Wang M."/>
            <person name="Wang X."/>
            <person name="Warfsmann J."/>
            <person name="Weissenbach J."/>
            <person name="White D.D."/>
            <person name="White J.D."/>
            <person name="Wiley G.B."/>
            <person name="Wincker P."/>
            <person name="Xing Y."/>
            <person name="Yang L."/>
            <person name="Yao Z."/>
            <person name="Ying F."/>
            <person name="Zhai J."/>
            <person name="Zhou L."/>
            <person name="Zuber A."/>
            <person name="Denarie J."/>
            <person name="Dixon R.A."/>
            <person name="May G.D."/>
            <person name="Schwartz D.C."/>
            <person name="Rogers J."/>
            <person name="Quetier F."/>
            <person name="Town C.D."/>
            <person name="Roe B.A."/>
        </authorList>
    </citation>
    <scope>NUCLEOTIDE SEQUENCE [LARGE SCALE GENOMIC DNA]</scope>
    <source>
        <strain evidence="1">A17</strain>
        <strain evidence="2 3">cv. Jemalong A17</strain>
    </source>
</reference>
<reference evidence="1 3" key="2">
    <citation type="journal article" date="2014" name="BMC Genomics">
        <title>An improved genome release (version Mt4.0) for the model legume Medicago truncatula.</title>
        <authorList>
            <person name="Tang H."/>
            <person name="Krishnakumar V."/>
            <person name="Bidwell S."/>
            <person name="Rosen B."/>
            <person name="Chan A."/>
            <person name="Zhou S."/>
            <person name="Gentzbittel L."/>
            <person name="Childs K.L."/>
            <person name="Yandell M."/>
            <person name="Gundlach H."/>
            <person name="Mayer K.F."/>
            <person name="Schwartz D.C."/>
            <person name="Town C.D."/>
        </authorList>
    </citation>
    <scope>GENOME REANNOTATION</scope>
    <source>
        <strain evidence="2 3">cv. Jemalong A17</strain>
    </source>
</reference>
<organism evidence="1 3">
    <name type="scientific">Medicago truncatula</name>
    <name type="common">Barrel medic</name>
    <name type="synonym">Medicago tribuloides</name>
    <dbReference type="NCBI Taxonomy" id="3880"/>
    <lineage>
        <taxon>Eukaryota</taxon>
        <taxon>Viridiplantae</taxon>
        <taxon>Streptophyta</taxon>
        <taxon>Embryophyta</taxon>
        <taxon>Tracheophyta</taxon>
        <taxon>Spermatophyta</taxon>
        <taxon>Magnoliopsida</taxon>
        <taxon>eudicotyledons</taxon>
        <taxon>Gunneridae</taxon>
        <taxon>Pentapetalae</taxon>
        <taxon>rosids</taxon>
        <taxon>fabids</taxon>
        <taxon>Fabales</taxon>
        <taxon>Fabaceae</taxon>
        <taxon>Papilionoideae</taxon>
        <taxon>50 kb inversion clade</taxon>
        <taxon>NPAAA clade</taxon>
        <taxon>Hologalegina</taxon>
        <taxon>IRL clade</taxon>
        <taxon>Trifolieae</taxon>
        <taxon>Medicago</taxon>
    </lineage>
</organism>